<dbReference type="InterPro" id="IPR009100">
    <property type="entry name" value="AcylCoA_DH/oxidase_NM_dom_sf"/>
</dbReference>
<dbReference type="EMBL" id="UINC01206546">
    <property type="protein sequence ID" value="SVE28220.1"/>
    <property type="molecule type" value="Genomic_DNA"/>
</dbReference>
<name>A0A383C851_9ZZZZ</name>
<feature type="non-terminal residue" evidence="2">
    <location>
        <position position="49"/>
    </location>
</feature>
<evidence type="ECO:0000259" key="1">
    <source>
        <dbReference type="Pfam" id="PF02771"/>
    </source>
</evidence>
<feature type="domain" description="Acyl-CoA dehydrogenase/oxidase N-terminal" evidence="1">
    <location>
        <begin position="6"/>
        <end position="49"/>
    </location>
</feature>
<gene>
    <name evidence="2" type="ORF">METZ01_LOCUS481074</name>
</gene>
<dbReference type="Gene3D" id="1.10.540.10">
    <property type="entry name" value="Acyl-CoA dehydrogenase/oxidase, N-terminal domain"/>
    <property type="match status" value="1"/>
</dbReference>
<dbReference type="GO" id="GO:0050660">
    <property type="term" value="F:flavin adenine dinucleotide binding"/>
    <property type="evidence" value="ECO:0007669"/>
    <property type="project" value="InterPro"/>
</dbReference>
<organism evidence="2">
    <name type="scientific">marine metagenome</name>
    <dbReference type="NCBI Taxonomy" id="408172"/>
    <lineage>
        <taxon>unclassified sequences</taxon>
        <taxon>metagenomes</taxon>
        <taxon>ecological metagenomes</taxon>
    </lineage>
</organism>
<sequence>MNFNLTEEQKLIRKTAREFALKELAPKAIERDEKKIWPKEAIKKMGELG</sequence>
<dbReference type="InterPro" id="IPR037069">
    <property type="entry name" value="AcylCoA_DH/ox_N_sf"/>
</dbReference>
<reference evidence="2" key="1">
    <citation type="submission" date="2018-05" db="EMBL/GenBank/DDBJ databases">
        <authorList>
            <person name="Lanie J.A."/>
            <person name="Ng W.-L."/>
            <person name="Kazmierczak K.M."/>
            <person name="Andrzejewski T.M."/>
            <person name="Davidsen T.M."/>
            <person name="Wayne K.J."/>
            <person name="Tettelin H."/>
            <person name="Glass J.I."/>
            <person name="Rusch D."/>
            <person name="Podicherti R."/>
            <person name="Tsui H.-C.T."/>
            <person name="Winkler M.E."/>
        </authorList>
    </citation>
    <scope>NUCLEOTIDE SEQUENCE</scope>
</reference>
<dbReference type="Pfam" id="PF02771">
    <property type="entry name" value="Acyl-CoA_dh_N"/>
    <property type="match status" value="1"/>
</dbReference>
<evidence type="ECO:0000313" key="2">
    <source>
        <dbReference type="EMBL" id="SVE28220.1"/>
    </source>
</evidence>
<dbReference type="SUPFAM" id="SSF56645">
    <property type="entry name" value="Acyl-CoA dehydrogenase NM domain-like"/>
    <property type="match status" value="1"/>
</dbReference>
<dbReference type="AlphaFoldDB" id="A0A383C851"/>
<accession>A0A383C851</accession>
<proteinExistence type="predicted"/>
<dbReference type="GO" id="GO:0016627">
    <property type="term" value="F:oxidoreductase activity, acting on the CH-CH group of donors"/>
    <property type="evidence" value="ECO:0007669"/>
    <property type="project" value="InterPro"/>
</dbReference>
<protein>
    <recommendedName>
        <fullName evidence="1">Acyl-CoA dehydrogenase/oxidase N-terminal domain-containing protein</fullName>
    </recommendedName>
</protein>
<dbReference type="InterPro" id="IPR013786">
    <property type="entry name" value="AcylCoA_DH/ox_N"/>
</dbReference>